<name>A0A5J4U5I2_9EUKA</name>
<dbReference type="EMBL" id="SNRW01020456">
    <property type="protein sequence ID" value="KAA6365440.1"/>
    <property type="molecule type" value="Genomic_DNA"/>
</dbReference>
<dbReference type="AlphaFoldDB" id="A0A5J4U5I2"/>
<proteinExistence type="predicted"/>
<evidence type="ECO:0000313" key="2">
    <source>
        <dbReference type="EMBL" id="KAA6365440.1"/>
    </source>
</evidence>
<dbReference type="Proteomes" id="UP000324800">
    <property type="component" value="Unassembled WGS sequence"/>
</dbReference>
<protein>
    <submittedName>
        <fullName evidence="2">Uncharacterized protein</fullName>
    </submittedName>
</protein>
<sequence>MLRSLRALPQTEGAHPASVDTLLTRIICFTGELDQELKKLTVQQVIDMIRSKPEIMPPEWAQDLARKPTPETKLTAFLPLLIQLQQQSLNPYAPLNPFYNQLPQQQVQGQQPPQYPFQYSGQPMQYLMQPVQFPIIQPPNQFLPTMNPPQTQMNEPRPSNNQIVREQQAPIQPGQQMEQATTQTVERPRQSTTSVRSVHNMLIPPIPAYPQQQTPRIPLLPYTTEKNQEQRQSQRSIFPTHKRADESEDDEFLDTIIPGMTMPHLPPHKSNIESAQ</sequence>
<gene>
    <name evidence="2" type="ORF">EZS28_039035</name>
</gene>
<evidence type="ECO:0000256" key="1">
    <source>
        <dbReference type="SAM" id="MobiDB-lite"/>
    </source>
</evidence>
<reference evidence="2 3" key="1">
    <citation type="submission" date="2019-03" db="EMBL/GenBank/DDBJ databases">
        <title>Single cell metagenomics reveals metabolic interactions within the superorganism composed of flagellate Streblomastix strix and complex community of Bacteroidetes bacteria on its surface.</title>
        <authorList>
            <person name="Treitli S.C."/>
            <person name="Kolisko M."/>
            <person name="Husnik F."/>
            <person name="Keeling P."/>
            <person name="Hampl V."/>
        </authorList>
    </citation>
    <scope>NUCLEOTIDE SEQUENCE [LARGE SCALE GENOMIC DNA]</scope>
    <source>
        <strain evidence="2">ST1C</strain>
    </source>
</reference>
<evidence type="ECO:0000313" key="3">
    <source>
        <dbReference type="Proteomes" id="UP000324800"/>
    </source>
</evidence>
<comment type="caution">
    <text evidence="2">The sequence shown here is derived from an EMBL/GenBank/DDBJ whole genome shotgun (WGS) entry which is preliminary data.</text>
</comment>
<feature type="region of interest" description="Disordered" evidence="1">
    <location>
        <begin position="224"/>
        <end position="276"/>
    </location>
</feature>
<accession>A0A5J4U5I2</accession>
<organism evidence="2 3">
    <name type="scientific">Streblomastix strix</name>
    <dbReference type="NCBI Taxonomy" id="222440"/>
    <lineage>
        <taxon>Eukaryota</taxon>
        <taxon>Metamonada</taxon>
        <taxon>Preaxostyla</taxon>
        <taxon>Oxymonadida</taxon>
        <taxon>Streblomastigidae</taxon>
        <taxon>Streblomastix</taxon>
    </lineage>
</organism>